<sequence>MDFSSLFSFFSNSDLYFIKLKVGQWGEGVFWGEISVDRKDF</sequence>
<dbReference type="EMBL" id="CP061800">
    <property type="protein sequence ID" value="QTA91976.1"/>
    <property type="molecule type" value="Genomic_DNA"/>
</dbReference>
<dbReference type="Proteomes" id="UP000663722">
    <property type="component" value="Chromosome"/>
</dbReference>
<evidence type="ECO:0000313" key="2">
    <source>
        <dbReference type="Proteomes" id="UP000663722"/>
    </source>
</evidence>
<name>A0A975GSE2_9BACT</name>
<protein>
    <submittedName>
        <fullName evidence="1">Uncharacterized protein</fullName>
    </submittedName>
</protein>
<accession>A0A975GSE2</accession>
<evidence type="ECO:0000313" key="1">
    <source>
        <dbReference type="EMBL" id="QTA91976.1"/>
    </source>
</evidence>
<reference evidence="1" key="1">
    <citation type="journal article" date="2021" name="Microb. Physiol.">
        <title>Proteogenomic Insights into the Physiology of Marine, Sulfate-Reducing, Filamentous Desulfonema limicola and Desulfonema magnum.</title>
        <authorList>
            <person name="Schnaars V."/>
            <person name="Wohlbrand L."/>
            <person name="Scheve S."/>
            <person name="Hinrichs C."/>
            <person name="Reinhardt R."/>
            <person name="Rabus R."/>
        </authorList>
    </citation>
    <scope>NUCLEOTIDE SEQUENCE</scope>
    <source>
        <strain evidence="1">4be13</strain>
    </source>
</reference>
<gene>
    <name evidence="1" type="ORF">dnm_080490</name>
</gene>
<organism evidence="1 2">
    <name type="scientific">Desulfonema magnum</name>
    <dbReference type="NCBI Taxonomy" id="45655"/>
    <lineage>
        <taxon>Bacteria</taxon>
        <taxon>Pseudomonadati</taxon>
        <taxon>Thermodesulfobacteriota</taxon>
        <taxon>Desulfobacteria</taxon>
        <taxon>Desulfobacterales</taxon>
        <taxon>Desulfococcaceae</taxon>
        <taxon>Desulfonema</taxon>
    </lineage>
</organism>
<dbReference type="KEGG" id="dmm:dnm_080490"/>
<keyword evidence="2" id="KW-1185">Reference proteome</keyword>
<proteinExistence type="predicted"/>
<dbReference type="AlphaFoldDB" id="A0A975GSE2"/>